<proteinExistence type="inferred from homology"/>
<dbReference type="InterPro" id="IPR025110">
    <property type="entry name" value="AMP-bd_C"/>
</dbReference>
<gene>
    <name evidence="4" type="ORF">SmJEL517_g05479</name>
</gene>
<reference evidence="4 5" key="1">
    <citation type="journal article" date="2019" name="Sci. Rep.">
        <title>Comparative genomics of chytrid fungi reveal insights into the obligate biotrophic and pathogenic lifestyle of Synchytrium endobioticum.</title>
        <authorList>
            <person name="van de Vossenberg B.T.L.H."/>
            <person name="Warris S."/>
            <person name="Nguyen H.D.T."/>
            <person name="van Gent-Pelzer M.P.E."/>
            <person name="Joly D.L."/>
            <person name="van de Geest H.C."/>
            <person name="Bonants P.J.M."/>
            <person name="Smith D.S."/>
            <person name="Levesque C.A."/>
            <person name="van der Lee T.A.J."/>
        </authorList>
    </citation>
    <scope>NUCLEOTIDE SEQUENCE [LARGE SCALE GENOMIC DNA]</scope>
    <source>
        <strain evidence="4 5">JEL517</strain>
    </source>
</reference>
<dbReference type="FunFam" id="3.30.300.30:FF:000007">
    <property type="entry name" value="4-coumarate--CoA ligase 2"/>
    <property type="match status" value="1"/>
</dbReference>
<dbReference type="Proteomes" id="UP000319731">
    <property type="component" value="Unassembled WGS sequence"/>
</dbReference>
<dbReference type="InterPro" id="IPR045851">
    <property type="entry name" value="AMP-bd_C_sf"/>
</dbReference>
<evidence type="ECO:0000313" key="5">
    <source>
        <dbReference type="Proteomes" id="UP000319731"/>
    </source>
</evidence>
<dbReference type="Pfam" id="PF00501">
    <property type="entry name" value="AMP-binding"/>
    <property type="match status" value="1"/>
</dbReference>
<dbReference type="AlphaFoldDB" id="A0A507C0I8"/>
<evidence type="ECO:0008006" key="6">
    <source>
        <dbReference type="Google" id="ProtNLM"/>
    </source>
</evidence>
<organism evidence="4 5">
    <name type="scientific">Synchytrium microbalum</name>
    <dbReference type="NCBI Taxonomy" id="1806994"/>
    <lineage>
        <taxon>Eukaryota</taxon>
        <taxon>Fungi</taxon>
        <taxon>Fungi incertae sedis</taxon>
        <taxon>Chytridiomycota</taxon>
        <taxon>Chytridiomycota incertae sedis</taxon>
        <taxon>Chytridiomycetes</taxon>
        <taxon>Synchytriales</taxon>
        <taxon>Synchytriaceae</taxon>
        <taxon>Synchytrium</taxon>
    </lineage>
</organism>
<evidence type="ECO:0000256" key="1">
    <source>
        <dbReference type="ARBA" id="ARBA00006432"/>
    </source>
</evidence>
<dbReference type="InterPro" id="IPR000873">
    <property type="entry name" value="AMP-dep_synth/lig_dom"/>
</dbReference>
<dbReference type="CDD" id="cd05911">
    <property type="entry name" value="Firefly_Luc_like"/>
    <property type="match status" value="1"/>
</dbReference>
<protein>
    <recommendedName>
        <fullName evidence="6">4-coumarate--CoA ligase</fullName>
    </recommendedName>
</protein>
<dbReference type="Gene3D" id="3.30.300.30">
    <property type="match status" value="1"/>
</dbReference>
<dbReference type="SUPFAM" id="SSF56801">
    <property type="entry name" value="Acetyl-CoA synthetase-like"/>
    <property type="match status" value="1"/>
</dbReference>
<dbReference type="Pfam" id="PF13193">
    <property type="entry name" value="AMP-binding_C"/>
    <property type="match status" value="1"/>
</dbReference>
<comment type="similarity">
    <text evidence="1">Belongs to the ATP-dependent AMP-binding enzyme family.</text>
</comment>
<evidence type="ECO:0000259" key="2">
    <source>
        <dbReference type="Pfam" id="PF00501"/>
    </source>
</evidence>
<dbReference type="PANTHER" id="PTHR24096:SF422">
    <property type="entry name" value="BCDNA.GH02901"/>
    <property type="match status" value="1"/>
</dbReference>
<keyword evidence="5" id="KW-1185">Reference proteome</keyword>
<dbReference type="GeneID" id="42006702"/>
<accession>A0A507C0I8</accession>
<evidence type="ECO:0000313" key="4">
    <source>
        <dbReference type="EMBL" id="TPX31053.1"/>
    </source>
</evidence>
<dbReference type="PANTHER" id="PTHR24096">
    <property type="entry name" value="LONG-CHAIN-FATTY-ACID--COA LIGASE"/>
    <property type="match status" value="1"/>
</dbReference>
<feature type="domain" description="AMP-binding enzyme C-terminal" evidence="3">
    <location>
        <begin position="442"/>
        <end position="520"/>
    </location>
</feature>
<dbReference type="GO" id="GO:0016405">
    <property type="term" value="F:CoA-ligase activity"/>
    <property type="evidence" value="ECO:0007669"/>
    <property type="project" value="TreeGrafter"/>
</dbReference>
<evidence type="ECO:0000259" key="3">
    <source>
        <dbReference type="Pfam" id="PF13193"/>
    </source>
</evidence>
<dbReference type="PROSITE" id="PS00455">
    <property type="entry name" value="AMP_BINDING"/>
    <property type="match status" value="1"/>
</dbReference>
<comment type="caution">
    <text evidence="4">The sequence shown here is derived from an EMBL/GenBank/DDBJ whole genome shotgun (WGS) entry which is preliminary data.</text>
</comment>
<dbReference type="EMBL" id="QEAO01000051">
    <property type="protein sequence ID" value="TPX31053.1"/>
    <property type="molecule type" value="Genomic_DNA"/>
</dbReference>
<sequence length="539" mass="59138">MVVKSLHPSVDIPLVPVTDFFLFDPIRKDPQRRSIVALIQAETEESYTYGQVEENVLRLASGLRSMDVRRGVTVQMFGPSGVEIPQICFGILHAGGTVTTANYGYNADELAYQLQDSRPSLIFTTPELLSIALEAAKTINMPPKRIITFGGRVNGHSFWKDIFGDANQQTQVSWTREQLCTEPCYILYSSGTTGRPKGVMQSHYNWVASRTQHLAVVSSQPSAPAGTINCVVFPQYATGGTNLQAGMTSIIFRKFSFRLFLQMIAKHKITSMVLPPPILVMLATSPEVEKYDLSSIVAIAAGGAALSKELAAMVSAKLNVPVTAISHNYGATEMTSGGIWHGLAPVRQGSVGLILPNSEVKLVNPDTDVEVKGPGEAGEIYYKGPNVTLGYLNNEKATKETYVNGWLRTGDVAMYDKDGYFYIVDRIKELIKYKGMQVAPNEIEAVLRTHPEVLDCAVVPVPDQLAGELPRAFVVSRNRGNQQKLAEDIIAFVNQRVADHKHIRGGIVFVEEIPTNATGKILRRVLRDKTDITPFSAKL</sequence>
<feature type="domain" description="AMP-dependent synthetase/ligase" evidence="2">
    <location>
        <begin position="30"/>
        <end position="392"/>
    </location>
</feature>
<dbReference type="STRING" id="1806994.A0A507C0I8"/>
<dbReference type="Gene3D" id="3.40.50.12780">
    <property type="entry name" value="N-terminal domain of ligase-like"/>
    <property type="match status" value="1"/>
</dbReference>
<dbReference type="RefSeq" id="XP_031022570.1">
    <property type="nucleotide sequence ID" value="XM_031171405.1"/>
</dbReference>
<dbReference type="InterPro" id="IPR042099">
    <property type="entry name" value="ANL_N_sf"/>
</dbReference>
<dbReference type="OrthoDB" id="1898221at2759"/>
<dbReference type="InterPro" id="IPR020845">
    <property type="entry name" value="AMP-binding_CS"/>
</dbReference>
<name>A0A507C0I8_9FUNG</name>